<dbReference type="Pfam" id="PF00890">
    <property type="entry name" value="FAD_binding_2"/>
    <property type="match status" value="1"/>
</dbReference>
<comment type="caution">
    <text evidence="7">The sequence shown here is derived from an EMBL/GenBank/DDBJ whole genome shotgun (WGS) entry which is preliminary data.</text>
</comment>
<reference evidence="7" key="1">
    <citation type="submission" date="2017-05" db="EMBL/GenBank/DDBJ databases">
        <authorList>
            <person name="Varghese N."/>
            <person name="Submissions S."/>
        </authorList>
    </citation>
    <scope>NUCLEOTIDE SEQUENCE</scope>
    <source>
        <strain evidence="7">Su22</strain>
    </source>
</reference>
<evidence type="ECO:0000256" key="4">
    <source>
        <dbReference type="ARBA" id="ARBA00023002"/>
    </source>
</evidence>
<protein>
    <submittedName>
        <fullName evidence="7">Flavocytochrome c</fullName>
    </submittedName>
</protein>
<keyword evidence="4 5" id="KW-0560">Oxidoreductase</keyword>
<keyword evidence="8" id="KW-1185">Reference proteome</keyword>
<keyword evidence="3 5" id="KW-0274">FAD</keyword>
<dbReference type="GO" id="GO:0010181">
    <property type="term" value="F:FMN binding"/>
    <property type="evidence" value="ECO:0007669"/>
    <property type="project" value="InterPro"/>
</dbReference>
<dbReference type="SUPFAM" id="SSF56425">
    <property type="entry name" value="Succinate dehydrogenase/fumarate reductase flavoprotein, catalytic domain"/>
    <property type="match status" value="1"/>
</dbReference>
<dbReference type="EMBL" id="FXUF01000011">
    <property type="protein sequence ID" value="SMP63654.1"/>
    <property type="molecule type" value="Genomic_DNA"/>
</dbReference>
<dbReference type="InterPro" id="IPR036188">
    <property type="entry name" value="FAD/NAD-bd_sf"/>
</dbReference>
<dbReference type="Proteomes" id="UP001158066">
    <property type="component" value="Unassembled WGS sequence"/>
</dbReference>
<dbReference type="NCBIfam" id="TIGR01813">
    <property type="entry name" value="flavo_cyto_c"/>
    <property type="match status" value="1"/>
</dbReference>
<dbReference type="InterPro" id="IPR019546">
    <property type="entry name" value="TAT_signal_bac_arc"/>
</dbReference>
<dbReference type="InterPro" id="IPR027477">
    <property type="entry name" value="Succ_DH/fumarate_Rdtase_cat_sf"/>
</dbReference>
<evidence type="ECO:0000259" key="6">
    <source>
        <dbReference type="Pfam" id="PF00890"/>
    </source>
</evidence>
<evidence type="ECO:0000313" key="8">
    <source>
        <dbReference type="Proteomes" id="UP001158066"/>
    </source>
</evidence>
<dbReference type="GO" id="GO:0033765">
    <property type="term" value="F:steroid dehydrogenase activity, acting on the CH-CH group of donors"/>
    <property type="evidence" value="ECO:0007669"/>
    <property type="project" value="UniProtKB-ARBA"/>
</dbReference>
<dbReference type="InterPro" id="IPR050315">
    <property type="entry name" value="FAD-oxidoreductase_2"/>
</dbReference>
<evidence type="ECO:0000256" key="2">
    <source>
        <dbReference type="ARBA" id="ARBA00022630"/>
    </source>
</evidence>
<evidence type="ECO:0000256" key="5">
    <source>
        <dbReference type="RuleBase" id="RU366062"/>
    </source>
</evidence>
<dbReference type="Gene3D" id="3.90.700.10">
    <property type="entry name" value="Succinate dehydrogenase/fumarate reductase flavoprotein, catalytic domain"/>
    <property type="match status" value="1"/>
</dbReference>
<keyword evidence="2 5" id="KW-0285">Flavoprotein</keyword>
<dbReference type="RefSeq" id="WP_283409975.1">
    <property type="nucleotide sequence ID" value="NZ_FXUF01000011.1"/>
</dbReference>
<feature type="domain" description="FAD-dependent oxidoreductase 2 FAD-binding" evidence="6">
    <location>
        <begin position="51"/>
        <end position="489"/>
    </location>
</feature>
<dbReference type="InterPro" id="IPR006311">
    <property type="entry name" value="TAT_signal"/>
</dbReference>
<dbReference type="PANTHER" id="PTHR43400">
    <property type="entry name" value="FUMARATE REDUCTASE"/>
    <property type="match status" value="1"/>
</dbReference>
<dbReference type="PROSITE" id="PS51318">
    <property type="entry name" value="TAT"/>
    <property type="match status" value="1"/>
</dbReference>
<dbReference type="InterPro" id="IPR010960">
    <property type="entry name" value="Flavocytochrome_c"/>
</dbReference>
<proteinExistence type="inferred from homology"/>
<organism evidence="7 8">
    <name type="scientific">Anoxynatronum buryatiense</name>
    <dbReference type="NCBI Taxonomy" id="489973"/>
    <lineage>
        <taxon>Bacteria</taxon>
        <taxon>Bacillati</taxon>
        <taxon>Bacillota</taxon>
        <taxon>Clostridia</taxon>
        <taxon>Eubacteriales</taxon>
        <taxon>Clostridiaceae</taxon>
        <taxon>Anoxynatronum</taxon>
    </lineage>
</organism>
<evidence type="ECO:0000313" key="7">
    <source>
        <dbReference type="EMBL" id="SMP63654.1"/>
    </source>
</evidence>
<accession>A0AA45WXP7</accession>
<dbReference type="NCBIfam" id="TIGR01409">
    <property type="entry name" value="TAT_signal_seq"/>
    <property type="match status" value="1"/>
</dbReference>
<dbReference type="PRINTS" id="PR00411">
    <property type="entry name" value="PNDRDTASEI"/>
</dbReference>
<evidence type="ECO:0000256" key="1">
    <source>
        <dbReference type="ARBA" id="ARBA00001974"/>
    </source>
</evidence>
<comment type="cofactor">
    <cofactor evidence="1">
        <name>FAD</name>
        <dbReference type="ChEBI" id="CHEBI:57692"/>
    </cofactor>
</comment>
<sequence>MSQSLDRRKFLKQATIAGAALAGVSLLPGCVSQLAEDTQSDKDIVWNEETDVLVVGSGFAGFAAAIEAKETGADVMLIEKMPLIGGNSMINGGDFSCAGTAMQAANGIEDSAEKMAEDMMRSGSFLNHPEKVKVLTEKSNEALEWTMDHLGVEYIRIAFHGGHSVPRTHTTSNGTGSDIILAMAAKLESLGVSSINGRKLTGLIQSDEKRIVGIKMRDGYRFGDEDSGTELFIKANKAVVLASGGFSGDARMRILQDPRITEEFETTNHVGATGEALREALKVNAMDVHMDWIQLGPWTSPDEKGFGYVPQFCERLVGYGLMVNPQDAKRFIAETGNRKVRADAIIAIGEPVLIIGDSYAVERQVLPHILEKGLENGAVKKFDTIDELVQEYNMDSAAFSETLDRWNSMVIQGKDDDFNCAILEGAQPTEAGPFYAARLWPRVHHTMGGLVTNEKTQVINQDFEPIEGLYAAGEITGGVHGAVRLGGVAIADCIVFGRIAGQEASKA</sequence>
<dbReference type="InterPro" id="IPR003953">
    <property type="entry name" value="FAD-dep_OxRdtase_2_FAD-bd"/>
</dbReference>
<dbReference type="Gene3D" id="3.50.50.60">
    <property type="entry name" value="FAD/NAD(P)-binding domain"/>
    <property type="match status" value="1"/>
</dbReference>
<evidence type="ECO:0000256" key="3">
    <source>
        <dbReference type="ARBA" id="ARBA00022827"/>
    </source>
</evidence>
<dbReference type="AlphaFoldDB" id="A0AA45WXP7"/>
<name>A0AA45WXP7_9CLOT</name>
<gene>
    <name evidence="7" type="ORF">SAMN06296020_11154</name>
</gene>
<dbReference type="PANTHER" id="PTHR43400:SF7">
    <property type="entry name" value="FAD-DEPENDENT OXIDOREDUCTASE 2 FAD BINDING DOMAIN-CONTAINING PROTEIN"/>
    <property type="match status" value="1"/>
</dbReference>
<dbReference type="SUPFAM" id="SSF51905">
    <property type="entry name" value="FAD/NAD(P)-binding domain"/>
    <property type="match status" value="1"/>
</dbReference>
<dbReference type="PRINTS" id="PR00368">
    <property type="entry name" value="FADPNR"/>
</dbReference>
<comment type="similarity">
    <text evidence="5">Belongs to the FAD-dependent oxidoreductase 2 family. FRD/SDH subfamily.</text>
</comment>